<name>A0A0F9G4I4_9ZZZZ</name>
<proteinExistence type="predicted"/>
<reference evidence="1" key="1">
    <citation type="journal article" date="2015" name="Nature">
        <title>Complex archaea that bridge the gap between prokaryotes and eukaryotes.</title>
        <authorList>
            <person name="Spang A."/>
            <person name="Saw J.H."/>
            <person name="Jorgensen S.L."/>
            <person name="Zaremba-Niedzwiedzka K."/>
            <person name="Martijn J."/>
            <person name="Lind A.E."/>
            <person name="van Eijk R."/>
            <person name="Schleper C."/>
            <person name="Guy L."/>
            <person name="Ettema T.J."/>
        </authorList>
    </citation>
    <scope>NUCLEOTIDE SEQUENCE</scope>
</reference>
<comment type="caution">
    <text evidence="1">The sequence shown here is derived from an EMBL/GenBank/DDBJ whole genome shotgun (WGS) entry which is preliminary data.</text>
</comment>
<sequence>MWKLIFSLSVALVTAAWSATAYAHAPEVGERAWFTMTCREEAHETLIELAQTKGMSWVAHKLMRFTN</sequence>
<gene>
    <name evidence="1" type="ORF">LCGC14_2227400</name>
</gene>
<dbReference type="EMBL" id="LAZR01029895">
    <property type="protein sequence ID" value="KKL58232.1"/>
    <property type="molecule type" value="Genomic_DNA"/>
</dbReference>
<feature type="non-terminal residue" evidence="1">
    <location>
        <position position="67"/>
    </location>
</feature>
<protein>
    <submittedName>
        <fullName evidence="1">Uncharacterized protein</fullName>
    </submittedName>
</protein>
<dbReference type="AlphaFoldDB" id="A0A0F9G4I4"/>
<evidence type="ECO:0000313" key="1">
    <source>
        <dbReference type="EMBL" id="KKL58232.1"/>
    </source>
</evidence>
<organism evidence="1">
    <name type="scientific">marine sediment metagenome</name>
    <dbReference type="NCBI Taxonomy" id="412755"/>
    <lineage>
        <taxon>unclassified sequences</taxon>
        <taxon>metagenomes</taxon>
        <taxon>ecological metagenomes</taxon>
    </lineage>
</organism>
<accession>A0A0F9G4I4</accession>